<dbReference type="AlphaFoldDB" id="K9X509"/>
<feature type="signal peptide" evidence="2">
    <location>
        <begin position="1"/>
        <end position="23"/>
    </location>
</feature>
<sequence length="130" mass="14217">MKYFTLALVITIGAIANLQSAYADQKNAPSATGKRNQAEGLVTKPATINSRWNNPVDQSNNSTQTADSVVILREQGCKKINPLDYINNPDAFFQPQCQSANNQTPQSSEPVEYLKVPRLDSGLSVTVTKF</sequence>
<accession>K9X509</accession>
<dbReference type="KEGG" id="csg:Cylst_5146"/>
<evidence type="ECO:0000313" key="3">
    <source>
        <dbReference type="EMBL" id="AFZ27189.1"/>
    </source>
</evidence>
<dbReference type="RefSeq" id="WP_015210424.1">
    <property type="nucleotide sequence ID" value="NC_019757.1"/>
</dbReference>
<reference evidence="3 4" key="1">
    <citation type="submission" date="2012-06" db="EMBL/GenBank/DDBJ databases">
        <title>Finished chromosome of genome of Cylindrospermum stagnale PCC 7417.</title>
        <authorList>
            <consortium name="US DOE Joint Genome Institute"/>
            <person name="Gugger M."/>
            <person name="Coursin T."/>
            <person name="Rippka R."/>
            <person name="Tandeau De Marsac N."/>
            <person name="Huntemann M."/>
            <person name="Wei C.-L."/>
            <person name="Han J."/>
            <person name="Detter J.C."/>
            <person name="Han C."/>
            <person name="Tapia R."/>
            <person name="Chen A."/>
            <person name="Kyrpides N."/>
            <person name="Mavromatis K."/>
            <person name="Markowitz V."/>
            <person name="Szeto E."/>
            <person name="Ivanova N."/>
            <person name="Pagani I."/>
            <person name="Pati A."/>
            <person name="Goodwin L."/>
            <person name="Nordberg H.P."/>
            <person name="Cantor M.N."/>
            <person name="Hua S.X."/>
            <person name="Woyke T."/>
            <person name="Kerfeld C.A."/>
        </authorList>
    </citation>
    <scope>NUCLEOTIDE SEQUENCE [LARGE SCALE GENOMIC DNA]</scope>
    <source>
        <strain evidence="3 4">PCC 7417</strain>
    </source>
</reference>
<feature type="compositionally biased region" description="Polar residues" evidence="1">
    <location>
        <begin position="46"/>
        <end position="63"/>
    </location>
</feature>
<evidence type="ECO:0000256" key="2">
    <source>
        <dbReference type="SAM" id="SignalP"/>
    </source>
</evidence>
<protein>
    <submittedName>
        <fullName evidence="3">Uncharacterized protein</fullName>
    </submittedName>
</protein>
<dbReference type="PATRIC" id="fig|56107.3.peg.5649"/>
<dbReference type="Proteomes" id="UP000010475">
    <property type="component" value="Chromosome"/>
</dbReference>
<gene>
    <name evidence="3" type="ORF">Cylst_5146</name>
</gene>
<name>K9X509_9NOST</name>
<feature type="chain" id="PRO_5003937820" evidence="2">
    <location>
        <begin position="24"/>
        <end position="130"/>
    </location>
</feature>
<evidence type="ECO:0000256" key="1">
    <source>
        <dbReference type="SAM" id="MobiDB-lite"/>
    </source>
</evidence>
<dbReference type="EMBL" id="CP003642">
    <property type="protein sequence ID" value="AFZ27189.1"/>
    <property type="molecule type" value="Genomic_DNA"/>
</dbReference>
<feature type="compositionally biased region" description="Polar residues" evidence="1">
    <location>
        <begin position="25"/>
        <end position="35"/>
    </location>
</feature>
<keyword evidence="2" id="KW-0732">Signal</keyword>
<keyword evidence="4" id="KW-1185">Reference proteome</keyword>
<organism evidence="3 4">
    <name type="scientific">Cylindrospermum stagnale PCC 7417</name>
    <dbReference type="NCBI Taxonomy" id="56107"/>
    <lineage>
        <taxon>Bacteria</taxon>
        <taxon>Bacillati</taxon>
        <taxon>Cyanobacteriota</taxon>
        <taxon>Cyanophyceae</taxon>
        <taxon>Nostocales</taxon>
        <taxon>Nostocaceae</taxon>
        <taxon>Cylindrospermum</taxon>
    </lineage>
</organism>
<dbReference type="OrthoDB" id="512610at2"/>
<evidence type="ECO:0000313" key="4">
    <source>
        <dbReference type="Proteomes" id="UP000010475"/>
    </source>
</evidence>
<dbReference type="HOGENOM" id="CLU_138602_0_0_3"/>
<proteinExistence type="predicted"/>
<dbReference type="eggNOG" id="ENOG503446I">
    <property type="taxonomic scope" value="Bacteria"/>
</dbReference>
<feature type="region of interest" description="Disordered" evidence="1">
    <location>
        <begin position="25"/>
        <end position="63"/>
    </location>
</feature>